<keyword evidence="2" id="KW-0732">Signal</keyword>
<comment type="similarity">
    <text evidence="1">Belongs to the YciI family.</text>
</comment>
<reference evidence="4 5" key="1">
    <citation type="submission" date="2016-10" db="EMBL/GenBank/DDBJ databases">
        <authorList>
            <person name="de Groot N.N."/>
        </authorList>
    </citation>
    <scope>NUCLEOTIDE SEQUENCE [LARGE SCALE GENOMIC DNA]</scope>
    <source>
        <strain evidence="4 5">DSM 28286</strain>
    </source>
</reference>
<proteinExistence type="inferred from homology"/>
<name>A0A1I5TTJ0_9BACT</name>
<evidence type="ECO:0000313" key="4">
    <source>
        <dbReference type="EMBL" id="SFP86359.1"/>
    </source>
</evidence>
<organism evidence="4 5">
    <name type="scientific">Parafilimonas terrae</name>
    <dbReference type="NCBI Taxonomy" id="1465490"/>
    <lineage>
        <taxon>Bacteria</taxon>
        <taxon>Pseudomonadati</taxon>
        <taxon>Bacteroidota</taxon>
        <taxon>Chitinophagia</taxon>
        <taxon>Chitinophagales</taxon>
        <taxon>Chitinophagaceae</taxon>
        <taxon>Parafilimonas</taxon>
    </lineage>
</organism>
<dbReference type="STRING" id="1465490.SAMN05444277_102297"/>
<sequence>MKTLMLTCISMLFCFCQLQAQTNSNYDSVLAKKLQADDYGMKSYILVMLKKGSAADTSKTTLATIFRGHMDNIKKLAAENKLVLAGPTGNNDKGYEGIFVFNTSNINEAKQWLSTDPAFQSKHLDAELYEWYGPAALQEIISLNQKITKKSF</sequence>
<accession>A0A1I5TTJ0</accession>
<evidence type="ECO:0000256" key="1">
    <source>
        <dbReference type="ARBA" id="ARBA00007689"/>
    </source>
</evidence>
<dbReference type="Pfam" id="PF03795">
    <property type="entry name" value="YCII"/>
    <property type="match status" value="1"/>
</dbReference>
<dbReference type="SUPFAM" id="SSF54909">
    <property type="entry name" value="Dimeric alpha+beta barrel"/>
    <property type="match status" value="1"/>
</dbReference>
<dbReference type="RefSeq" id="WP_218148440.1">
    <property type="nucleotide sequence ID" value="NZ_FOXQ01000002.1"/>
</dbReference>
<dbReference type="AlphaFoldDB" id="A0A1I5TTJ0"/>
<dbReference type="InterPro" id="IPR011008">
    <property type="entry name" value="Dimeric_a/b-barrel"/>
</dbReference>
<dbReference type="InterPro" id="IPR005545">
    <property type="entry name" value="YCII"/>
</dbReference>
<gene>
    <name evidence="4" type="ORF">SAMN05444277_102297</name>
</gene>
<keyword evidence="5" id="KW-1185">Reference proteome</keyword>
<feature type="signal peptide" evidence="2">
    <location>
        <begin position="1"/>
        <end position="20"/>
    </location>
</feature>
<dbReference type="Proteomes" id="UP000199031">
    <property type="component" value="Unassembled WGS sequence"/>
</dbReference>
<feature type="domain" description="YCII-related" evidence="3">
    <location>
        <begin position="60"/>
        <end position="123"/>
    </location>
</feature>
<evidence type="ECO:0000313" key="5">
    <source>
        <dbReference type="Proteomes" id="UP000199031"/>
    </source>
</evidence>
<evidence type="ECO:0000256" key="2">
    <source>
        <dbReference type="SAM" id="SignalP"/>
    </source>
</evidence>
<protein>
    <submittedName>
        <fullName evidence="4">YCII-related domain-containing protein</fullName>
    </submittedName>
</protein>
<evidence type="ECO:0000259" key="3">
    <source>
        <dbReference type="Pfam" id="PF03795"/>
    </source>
</evidence>
<feature type="chain" id="PRO_5011785456" evidence="2">
    <location>
        <begin position="21"/>
        <end position="152"/>
    </location>
</feature>
<dbReference type="EMBL" id="FOXQ01000002">
    <property type="protein sequence ID" value="SFP86359.1"/>
    <property type="molecule type" value="Genomic_DNA"/>
</dbReference>
<dbReference type="Gene3D" id="3.30.70.1060">
    <property type="entry name" value="Dimeric alpha+beta barrel"/>
    <property type="match status" value="1"/>
</dbReference>